<accession>A0A8S5LDZ8</accession>
<reference evidence="1" key="1">
    <citation type="journal article" date="2021" name="Proc. Natl. Acad. Sci. U.S.A.">
        <title>A Catalog of Tens of Thousands of Viruses from Human Metagenomes Reveals Hidden Associations with Chronic Diseases.</title>
        <authorList>
            <person name="Tisza M.J."/>
            <person name="Buck C.B."/>
        </authorList>
    </citation>
    <scope>NUCLEOTIDE SEQUENCE</scope>
    <source>
        <strain evidence="1">CtRlz6</strain>
    </source>
</reference>
<sequence length="62" mass="7015">MMPMIRSNSGWDFRPARAETGVKCDFCGRVFAKPAPPPGRNGKRICRDCRAEAREKKIGMLF</sequence>
<organism evidence="1">
    <name type="scientific">Siphoviridae sp. ctRlz6</name>
    <dbReference type="NCBI Taxonomy" id="2823581"/>
    <lineage>
        <taxon>Viruses</taxon>
        <taxon>Duplodnaviria</taxon>
        <taxon>Heunggongvirae</taxon>
        <taxon>Uroviricota</taxon>
        <taxon>Caudoviricetes</taxon>
    </lineage>
</organism>
<dbReference type="EMBL" id="BK014691">
    <property type="protein sequence ID" value="DAD68067.1"/>
    <property type="molecule type" value="Genomic_DNA"/>
</dbReference>
<keyword evidence="1" id="KW-0067">ATP-binding</keyword>
<keyword evidence="1" id="KW-0645">Protease</keyword>
<dbReference type="GO" id="GO:0005524">
    <property type="term" value="F:ATP binding"/>
    <property type="evidence" value="ECO:0007669"/>
    <property type="project" value="UniProtKB-KW"/>
</dbReference>
<protein>
    <submittedName>
        <fullName evidence="1">ATP-dependent Clp protease ATP-binding subunit</fullName>
    </submittedName>
</protein>
<proteinExistence type="predicted"/>
<keyword evidence="1" id="KW-0547">Nucleotide-binding</keyword>
<keyword evidence="1" id="KW-0378">Hydrolase</keyword>
<dbReference type="GO" id="GO:0008233">
    <property type="term" value="F:peptidase activity"/>
    <property type="evidence" value="ECO:0007669"/>
    <property type="project" value="UniProtKB-KW"/>
</dbReference>
<evidence type="ECO:0000313" key="1">
    <source>
        <dbReference type="EMBL" id="DAD68067.1"/>
    </source>
</evidence>
<name>A0A8S5LDZ8_9CAUD</name>
<dbReference type="GO" id="GO:0006508">
    <property type="term" value="P:proteolysis"/>
    <property type="evidence" value="ECO:0007669"/>
    <property type="project" value="UniProtKB-KW"/>
</dbReference>